<evidence type="ECO:0000256" key="3">
    <source>
        <dbReference type="ARBA" id="ARBA00022555"/>
    </source>
</evidence>
<dbReference type="Gene3D" id="3.40.50.620">
    <property type="entry name" value="HUPs"/>
    <property type="match status" value="1"/>
</dbReference>
<dbReference type="CDD" id="cd11716">
    <property type="entry name" value="THUMP_ThiI"/>
    <property type="match status" value="1"/>
</dbReference>
<dbReference type="InterPro" id="IPR049961">
    <property type="entry name" value="ThiI_N"/>
</dbReference>
<keyword evidence="9 11" id="KW-1015">Disulfide bond</keyword>
<dbReference type="InterPro" id="IPR001763">
    <property type="entry name" value="Rhodanese-like_dom"/>
</dbReference>
<gene>
    <name evidence="11 14" type="primary">thiI</name>
    <name evidence="14" type="ORF">PROFFT_A_05980</name>
</gene>
<dbReference type="GO" id="GO:0009229">
    <property type="term" value="P:thiamine diphosphate biosynthetic process"/>
    <property type="evidence" value="ECO:0007669"/>
    <property type="project" value="UniProtKB-UniRule"/>
</dbReference>
<proteinExistence type="inferred from homology"/>
<feature type="active site" description="Cysteine persulfide intermediate" evidence="11">
    <location>
        <position position="418"/>
    </location>
</feature>
<evidence type="ECO:0000256" key="7">
    <source>
        <dbReference type="ARBA" id="ARBA00022884"/>
    </source>
</evidence>
<protein>
    <recommendedName>
        <fullName evidence="11">tRNA sulfurtransferase</fullName>
        <ecNumber evidence="11">2.8.1.4</ecNumber>
    </recommendedName>
    <alternativeName>
        <fullName evidence="11">Sulfur carrier protein ThiS sulfurtransferase</fullName>
    </alternativeName>
    <alternativeName>
        <fullName evidence="11">Thiamine biosynthesis protein ThiI</fullName>
    </alternativeName>
    <alternativeName>
        <fullName evidence="11">tRNA 4-thiouridine synthase</fullName>
    </alternativeName>
</protein>
<keyword evidence="8 11" id="KW-0784">Thiamine biosynthesis</keyword>
<dbReference type="AlphaFoldDB" id="A0A8E4GIY8"/>
<dbReference type="GO" id="GO:0005524">
    <property type="term" value="F:ATP binding"/>
    <property type="evidence" value="ECO:0007669"/>
    <property type="project" value="UniProtKB-UniRule"/>
</dbReference>
<dbReference type="GO" id="GO:0009228">
    <property type="term" value="P:thiamine biosynthetic process"/>
    <property type="evidence" value="ECO:0007669"/>
    <property type="project" value="UniProtKB-KW"/>
</dbReference>
<dbReference type="PANTHER" id="PTHR43209">
    <property type="entry name" value="TRNA SULFURTRANSFERASE"/>
    <property type="match status" value="1"/>
</dbReference>
<dbReference type="PROSITE" id="PS51165">
    <property type="entry name" value="THUMP"/>
    <property type="match status" value="1"/>
</dbReference>
<dbReference type="GO" id="GO:0140741">
    <property type="term" value="F:tRNA-uracil-4 sulfurtransferase activity"/>
    <property type="evidence" value="ECO:0007669"/>
    <property type="project" value="UniProtKB-EC"/>
</dbReference>
<comment type="caution">
    <text evidence="11">Lacks conserved residue(s) required for the propagation of feature annotation.</text>
</comment>
<keyword evidence="5 11" id="KW-0547">Nucleotide-binding</keyword>
<evidence type="ECO:0000313" key="14">
    <source>
        <dbReference type="EMBL" id="CAD6512297.1"/>
    </source>
</evidence>
<dbReference type="Gene3D" id="3.30.2130.30">
    <property type="match status" value="1"/>
</dbReference>
<dbReference type="InterPro" id="IPR026340">
    <property type="entry name" value="THII_Thiazole_biosynth_dom"/>
</dbReference>
<evidence type="ECO:0000259" key="12">
    <source>
        <dbReference type="PROSITE" id="PS50206"/>
    </source>
</evidence>
<evidence type="ECO:0000256" key="1">
    <source>
        <dbReference type="ARBA" id="ARBA00004496"/>
    </source>
</evidence>
<dbReference type="Proteomes" id="UP000683585">
    <property type="component" value="Chromosome"/>
</dbReference>
<dbReference type="InterPro" id="IPR004114">
    <property type="entry name" value="THUMP_dom"/>
</dbReference>
<keyword evidence="7 11" id="KW-0694">RNA-binding</keyword>
<dbReference type="SUPFAM" id="SSF52821">
    <property type="entry name" value="Rhodanese/Cell cycle control phosphatase"/>
    <property type="match status" value="1"/>
</dbReference>
<comment type="catalytic activity">
    <reaction evidence="11">
        <text>[ThiI sulfur-carrier protein]-S-sulfanyl-L-cysteine + a uridine in tRNA + 2 reduced [2Fe-2S]-[ferredoxin] + ATP + H(+) = [ThiI sulfur-carrier protein]-L-cysteine + a 4-thiouridine in tRNA + 2 oxidized [2Fe-2S]-[ferredoxin] + AMP + diphosphate</text>
        <dbReference type="Rhea" id="RHEA:24176"/>
        <dbReference type="Rhea" id="RHEA-COMP:10000"/>
        <dbReference type="Rhea" id="RHEA-COMP:10001"/>
        <dbReference type="Rhea" id="RHEA-COMP:13337"/>
        <dbReference type="Rhea" id="RHEA-COMP:13338"/>
        <dbReference type="Rhea" id="RHEA-COMP:13339"/>
        <dbReference type="Rhea" id="RHEA-COMP:13340"/>
        <dbReference type="ChEBI" id="CHEBI:15378"/>
        <dbReference type="ChEBI" id="CHEBI:29950"/>
        <dbReference type="ChEBI" id="CHEBI:30616"/>
        <dbReference type="ChEBI" id="CHEBI:33019"/>
        <dbReference type="ChEBI" id="CHEBI:33737"/>
        <dbReference type="ChEBI" id="CHEBI:33738"/>
        <dbReference type="ChEBI" id="CHEBI:61963"/>
        <dbReference type="ChEBI" id="CHEBI:65315"/>
        <dbReference type="ChEBI" id="CHEBI:136798"/>
        <dbReference type="ChEBI" id="CHEBI:456215"/>
        <dbReference type="EC" id="2.8.1.4"/>
    </reaction>
</comment>
<reference evidence="14" key="1">
    <citation type="submission" date="2020-10" db="EMBL/GenBank/DDBJ databases">
        <authorList>
            <person name="Szabo G."/>
        </authorList>
    </citation>
    <scope>NUCLEOTIDE SEQUENCE</scope>
    <source>
        <strain evidence="14">PROFFT</strain>
    </source>
</reference>
<dbReference type="PANTHER" id="PTHR43209:SF1">
    <property type="entry name" value="TRNA SULFURTRANSFERASE"/>
    <property type="match status" value="1"/>
</dbReference>
<organism evidence="14 15">
    <name type="scientific">Candidatus Profftia tarda</name>
    <dbReference type="NCBI Taxonomy" id="1177216"/>
    <lineage>
        <taxon>Bacteria</taxon>
        <taxon>Pseudomonadati</taxon>
        <taxon>Pseudomonadota</taxon>
        <taxon>Gammaproteobacteria</taxon>
        <taxon>Enterobacterales</taxon>
        <taxon>Enterobacteriaceae</taxon>
        <taxon>Candidatus Profftia</taxon>
    </lineage>
</organism>
<keyword evidence="3 11" id="KW-0820">tRNA-binding</keyword>
<evidence type="ECO:0000256" key="2">
    <source>
        <dbReference type="ARBA" id="ARBA00022490"/>
    </source>
</evidence>
<dbReference type="CDD" id="cd01712">
    <property type="entry name" value="PPase_ThiI"/>
    <property type="match status" value="1"/>
</dbReference>
<evidence type="ECO:0000256" key="6">
    <source>
        <dbReference type="ARBA" id="ARBA00022840"/>
    </source>
</evidence>
<dbReference type="NCBIfam" id="TIGR00342">
    <property type="entry name" value="tRNA uracil 4-sulfurtransferase ThiI"/>
    <property type="match status" value="1"/>
</dbReference>
<evidence type="ECO:0000259" key="13">
    <source>
        <dbReference type="PROSITE" id="PS51165"/>
    </source>
</evidence>
<feature type="binding site" evidence="11">
    <location>
        <begin position="145"/>
        <end position="146"/>
    </location>
    <ligand>
        <name>ATP</name>
        <dbReference type="ChEBI" id="CHEBI:30616"/>
    </ligand>
</feature>
<dbReference type="GO" id="GO:0052837">
    <property type="term" value="P:thiazole biosynthetic process"/>
    <property type="evidence" value="ECO:0007669"/>
    <property type="project" value="InterPro"/>
</dbReference>
<dbReference type="GO" id="GO:0004810">
    <property type="term" value="F:CCA tRNA nucleotidyltransferase activity"/>
    <property type="evidence" value="ECO:0007669"/>
    <property type="project" value="InterPro"/>
</dbReference>
<dbReference type="PROSITE" id="PS50206">
    <property type="entry name" value="RHODANESE_3"/>
    <property type="match status" value="1"/>
</dbReference>
<dbReference type="KEGG" id="ptf:PROFFT_A_05980"/>
<dbReference type="SUPFAM" id="SSF52402">
    <property type="entry name" value="Adenine nucleotide alpha hydrolases-like"/>
    <property type="match status" value="1"/>
</dbReference>
<evidence type="ECO:0000256" key="8">
    <source>
        <dbReference type="ARBA" id="ARBA00022977"/>
    </source>
</evidence>
<dbReference type="EMBL" id="LR890047">
    <property type="protein sequence ID" value="CAD6512297.1"/>
    <property type="molecule type" value="Genomic_DNA"/>
</dbReference>
<comment type="similarity">
    <text evidence="11">Belongs to the ThiI family.</text>
</comment>
<dbReference type="InterPro" id="IPR050102">
    <property type="entry name" value="tRNA_sulfurtransferase_ThiI"/>
</dbReference>
<evidence type="ECO:0000256" key="4">
    <source>
        <dbReference type="ARBA" id="ARBA00022679"/>
    </source>
</evidence>
<dbReference type="Pfam" id="PF02926">
    <property type="entry name" value="THUMP"/>
    <property type="match status" value="1"/>
</dbReference>
<dbReference type="GO" id="GO:0002937">
    <property type="term" value="P:tRNA 4-thiouridine biosynthesis"/>
    <property type="evidence" value="ECO:0007669"/>
    <property type="project" value="TreeGrafter"/>
</dbReference>
<dbReference type="InterPro" id="IPR014729">
    <property type="entry name" value="Rossmann-like_a/b/a_fold"/>
</dbReference>
<feature type="domain" description="THUMP" evidence="13">
    <location>
        <begin position="23"/>
        <end position="128"/>
    </location>
</feature>
<comment type="catalytic activity">
    <reaction evidence="11">
        <text>[ThiS sulfur-carrier protein]-C-terminal Gly-Gly-AMP + S-sulfanyl-L-cysteinyl-[cysteine desulfurase] + AH2 = [ThiS sulfur-carrier protein]-C-terminal-Gly-aminoethanethioate + L-cysteinyl-[cysteine desulfurase] + A + AMP + 2 H(+)</text>
        <dbReference type="Rhea" id="RHEA:43340"/>
        <dbReference type="Rhea" id="RHEA-COMP:12157"/>
        <dbReference type="Rhea" id="RHEA-COMP:12158"/>
        <dbReference type="Rhea" id="RHEA-COMP:12910"/>
        <dbReference type="Rhea" id="RHEA-COMP:19908"/>
        <dbReference type="ChEBI" id="CHEBI:13193"/>
        <dbReference type="ChEBI" id="CHEBI:15378"/>
        <dbReference type="ChEBI" id="CHEBI:17499"/>
        <dbReference type="ChEBI" id="CHEBI:29950"/>
        <dbReference type="ChEBI" id="CHEBI:61963"/>
        <dbReference type="ChEBI" id="CHEBI:90618"/>
        <dbReference type="ChEBI" id="CHEBI:232372"/>
        <dbReference type="ChEBI" id="CHEBI:456215"/>
    </reaction>
</comment>
<comment type="function">
    <text evidence="11">Catalyzes the ATP-dependent transfer of a sulfur to tRNA to produce 4-thiouridine in position 8 of tRNAs, which functions as a near-UV photosensor. Also catalyzes the transfer of sulfur to the sulfur carrier protein ThiS, forming ThiS-thiocarboxylate. This is a step in the synthesis of thiazole, in the thiamine biosynthesis pathway. The sulfur is donated as persulfide by IscS.</text>
</comment>
<dbReference type="GO" id="GO:0000049">
    <property type="term" value="F:tRNA binding"/>
    <property type="evidence" value="ECO:0007669"/>
    <property type="project" value="UniProtKB-UniRule"/>
</dbReference>
<keyword evidence="4 11" id="KW-0808">Transferase</keyword>
<evidence type="ECO:0000256" key="10">
    <source>
        <dbReference type="ARBA" id="ARBA00023284"/>
    </source>
</evidence>
<keyword evidence="15" id="KW-1185">Reference proteome</keyword>
<feature type="domain" description="Rhodanese" evidence="12">
    <location>
        <begin position="366"/>
        <end position="442"/>
    </location>
</feature>
<comment type="subcellular location">
    <subcellularLocation>
        <location evidence="1 11">Cytoplasm</location>
    </subcellularLocation>
</comment>
<evidence type="ECO:0000256" key="5">
    <source>
        <dbReference type="ARBA" id="ARBA00022741"/>
    </source>
</evidence>
<dbReference type="CDD" id="cd00158">
    <property type="entry name" value="RHOD"/>
    <property type="match status" value="1"/>
</dbReference>
<keyword evidence="6 11" id="KW-0067">ATP-binding</keyword>
<feature type="disulfide bond" description="Redox-active" evidence="11">
    <location>
        <begin position="306"/>
        <end position="418"/>
    </location>
</feature>
<feature type="binding site" evidence="11">
    <location>
        <position position="258"/>
    </location>
    <ligand>
        <name>ATP</name>
        <dbReference type="ChEBI" id="CHEBI:30616"/>
    </ligand>
</feature>
<dbReference type="InterPro" id="IPR049962">
    <property type="entry name" value="THUMP_ThiI"/>
</dbReference>
<feature type="binding site" evidence="11">
    <location>
        <position position="249"/>
    </location>
    <ligand>
        <name>ATP</name>
        <dbReference type="ChEBI" id="CHEBI:30616"/>
    </ligand>
</feature>
<name>A0A8E4GIY8_9ENTR</name>
<keyword evidence="10 11" id="KW-0676">Redox-active center</keyword>
<dbReference type="InterPro" id="IPR020536">
    <property type="entry name" value="ThiI_AANH"/>
</dbReference>
<dbReference type="UniPathway" id="UPA00060"/>
<evidence type="ECO:0000313" key="15">
    <source>
        <dbReference type="Proteomes" id="UP000683585"/>
    </source>
</evidence>
<dbReference type="InterPro" id="IPR036873">
    <property type="entry name" value="Rhodanese-like_dom_sf"/>
</dbReference>
<dbReference type="SUPFAM" id="SSF143437">
    <property type="entry name" value="THUMP domain-like"/>
    <property type="match status" value="1"/>
</dbReference>
<dbReference type="NCBIfam" id="TIGR04271">
    <property type="entry name" value="ThiI_C_thiazole"/>
    <property type="match status" value="1"/>
</dbReference>
<dbReference type="EC" id="2.8.1.4" evidence="11"/>
<comment type="pathway">
    <text evidence="11">Cofactor biosynthesis; thiamine diphosphate biosynthesis.</text>
</comment>
<feature type="binding site" evidence="11">
    <location>
        <position position="227"/>
    </location>
    <ligand>
        <name>ATP</name>
        <dbReference type="ChEBI" id="CHEBI:30616"/>
    </ligand>
</feature>
<dbReference type="Pfam" id="PF02568">
    <property type="entry name" value="ThiI"/>
    <property type="match status" value="1"/>
</dbReference>
<keyword evidence="2 11" id="KW-0963">Cytoplasm</keyword>
<dbReference type="SMART" id="SM00981">
    <property type="entry name" value="THUMP"/>
    <property type="match status" value="1"/>
</dbReference>
<dbReference type="InterPro" id="IPR003720">
    <property type="entry name" value="tRNA_STrfase"/>
</dbReference>
<evidence type="ECO:0000256" key="9">
    <source>
        <dbReference type="ARBA" id="ARBA00023157"/>
    </source>
</evidence>
<evidence type="ECO:0000256" key="11">
    <source>
        <dbReference type="HAMAP-Rule" id="MF_00021"/>
    </source>
</evidence>
<dbReference type="Gene3D" id="3.40.250.10">
    <property type="entry name" value="Rhodanese-like domain"/>
    <property type="match status" value="1"/>
</dbReference>
<sequence length="444" mass="50493">MAVAILRYWDHIEVCPTEDILTEDLQNILTMIPGIHHILEVDDCSYTDIYNIFEQTYSLYKDTLKGKSFCVRVKRRGTHTFSSMEIENYVGAGLKNQIEGTSVSLCNPQITINLEIQNDRLLLIQSRHKGLGGYPIGTQEDVLSLISGGFDSSVSSYMLMRRGCRVHYCFFNLGGFAHEIVVKQVACYLWDRFGSSHRVRFLVIDLAPIVSEIQEKIKYGHKGIILKRMMVRAAAILAEKYSCQALITGESLGQVSSQTLSNLHLIDHVTNMLILRPLISHDKEDIVSMARDIGTENLVKNMPEFCSVFSERPTIKGVRSHIESEENDFDFNILKSVITDSRSMDLGKFIKTNLQLVVSTQSFRVLRGDELVLDIRSIDFQEKSPLNIKGLKVISLPFYKIASQFSNLDQSVHYLLYCNSGVMSRIQVLYLKERGYNNVSVYYP</sequence>
<accession>A0A8E4GIY8</accession>
<dbReference type="GO" id="GO:0005829">
    <property type="term" value="C:cytosol"/>
    <property type="evidence" value="ECO:0007669"/>
    <property type="project" value="TreeGrafter"/>
</dbReference>
<dbReference type="HAMAP" id="MF_00021">
    <property type="entry name" value="ThiI"/>
    <property type="match status" value="1"/>
</dbReference>